<dbReference type="EMBL" id="GAKP01003028">
    <property type="protein sequence ID" value="JAC55924.1"/>
    <property type="molecule type" value="Transcribed_RNA"/>
</dbReference>
<keyword evidence="1 2" id="KW-0193">Cuticle</keyword>
<dbReference type="PANTHER" id="PTHR10380:SF218">
    <property type="entry name" value="ADULT CUTICLE PROTEIN 65AA-RELATED"/>
    <property type="match status" value="1"/>
</dbReference>
<dbReference type="AlphaFoldDB" id="A0A034WMP6"/>
<dbReference type="PANTHER" id="PTHR10380">
    <property type="entry name" value="CUTICLE PROTEIN"/>
    <property type="match status" value="1"/>
</dbReference>
<gene>
    <name evidence="3" type="primary">LCP8</name>
</gene>
<dbReference type="InterPro" id="IPR000618">
    <property type="entry name" value="Insect_cuticle"/>
</dbReference>
<name>A0A034WMP6_BACDO</name>
<organism evidence="3">
    <name type="scientific">Bactrocera dorsalis</name>
    <name type="common">Oriental fruit fly</name>
    <name type="synonym">Dacus dorsalis</name>
    <dbReference type="NCBI Taxonomy" id="27457"/>
    <lineage>
        <taxon>Eukaryota</taxon>
        <taxon>Metazoa</taxon>
        <taxon>Ecdysozoa</taxon>
        <taxon>Arthropoda</taxon>
        <taxon>Hexapoda</taxon>
        <taxon>Insecta</taxon>
        <taxon>Pterygota</taxon>
        <taxon>Neoptera</taxon>
        <taxon>Endopterygota</taxon>
        <taxon>Diptera</taxon>
        <taxon>Brachycera</taxon>
        <taxon>Muscomorpha</taxon>
        <taxon>Tephritoidea</taxon>
        <taxon>Tephritidae</taxon>
        <taxon>Bactrocera</taxon>
        <taxon>Bactrocera</taxon>
    </lineage>
</organism>
<protein>
    <submittedName>
        <fullName evidence="3">Larval cuticle protein 8</fullName>
    </submittedName>
</protein>
<dbReference type="PROSITE" id="PS00233">
    <property type="entry name" value="CHIT_BIND_RR_1"/>
    <property type="match status" value="1"/>
</dbReference>
<evidence type="ECO:0000313" key="3">
    <source>
        <dbReference type="EMBL" id="JAC55924.1"/>
    </source>
</evidence>
<dbReference type="PROSITE" id="PS51155">
    <property type="entry name" value="CHIT_BIND_RR_2"/>
    <property type="match status" value="1"/>
</dbReference>
<evidence type="ECO:0000256" key="2">
    <source>
        <dbReference type="PROSITE-ProRule" id="PRU00497"/>
    </source>
</evidence>
<feature type="non-terminal residue" evidence="3">
    <location>
        <position position="1"/>
    </location>
</feature>
<dbReference type="InterPro" id="IPR050468">
    <property type="entry name" value="Cuticle_Struct_Prot"/>
</dbReference>
<dbReference type="GO" id="GO:0008010">
    <property type="term" value="F:structural constituent of chitin-based larval cuticle"/>
    <property type="evidence" value="ECO:0007669"/>
    <property type="project" value="TreeGrafter"/>
</dbReference>
<dbReference type="InterPro" id="IPR031311">
    <property type="entry name" value="CHIT_BIND_RR_consensus"/>
</dbReference>
<dbReference type="GO" id="GO:0062129">
    <property type="term" value="C:chitin-based extracellular matrix"/>
    <property type="evidence" value="ECO:0007669"/>
    <property type="project" value="TreeGrafter"/>
</dbReference>
<proteinExistence type="predicted"/>
<dbReference type="OrthoDB" id="7255276at2759"/>
<evidence type="ECO:0000256" key="1">
    <source>
        <dbReference type="ARBA" id="ARBA00022460"/>
    </source>
</evidence>
<reference evidence="3" key="1">
    <citation type="journal article" date="2014" name="BMC Genomics">
        <title>Characterizing the developmental transcriptome of the oriental fruit fly, Bactrocera dorsalis (Diptera: Tephritidae) through comparative genomic analysis with Drosophila melanogaster utilizing modENCODE datasets.</title>
        <authorList>
            <person name="Geib S.M."/>
            <person name="Calla B."/>
            <person name="Hall B."/>
            <person name="Hou S."/>
            <person name="Manoukis N.C."/>
        </authorList>
    </citation>
    <scope>NUCLEOTIDE SEQUENCE</scope>
    <source>
        <strain evidence="3">Punador</strain>
    </source>
</reference>
<sequence length="128" mass="14376">ELPTAIHSQTRRRSQRLRTLSIHTSDKMKFVIVFFALFAVAFAAPQKDAETLRYDSQVEPLNYQYNVETSDGKAAQEQGEVQNLGSEDEAIAVRGFYSYIGDDGQTYRVDYIADKNGFQPQGAHIPVA</sequence>
<dbReference type="PRINTS" id="PR00947">
    <property type="entry name" value="CUTICLE"/>
</dbReference>
<accession>A0A034WMP6</accession>
<dbReference type="Pfam" id="PF00379">
    <property type="entry name" value="Chitin_bind_4"/>
    <property type="match status" value="1"/>
</dbReference>